<feature type="binding site" evidence="5">
    <location>
        <position position="105"/>
    </location>
    <ligand>
        <name>S-adenosyl-L-methionine</name>
        <dbReference type="ChEBI" id="CHEBI:59789"/>
    </ligand>
</feature>
<evidence type="ECO:0000313" key="7">
    <source>
        <dbReference type="EMBL" id="ADV60912.1"/>
    </source>
</evidence>
<name>E8QX79_ISOPI</name>
<dbReference type="eggNOG" id="COG2226">
    <property type="taxonomic scope" value="Bacteria"/>
</dbReference>
<dbReference type="STRING" id="575540.Isop_0317"/>
<dbReference type="PROSITE" id="PS51608">
    <property type="entry name" value="SAM_MT_UBIE"/>
    <property type="match status" value="1"/>
</dbReference>
<keyword evidence="4 5" id="KW-0949">S-adenosyl-L-methionine</keyword>
<dbReference type="OrthoDB" id="9808140at2"/>
<reference key="1">
    <citation type="submission" date="2010-11" db="EMBL/GenBank/DDBJ databases">
        <title>The complete sequence of chromosome of Isophaera pallida ATCC 43644.</title>
        <authorList>
            <consortium name="US DOE Joint Genome Institute (JGI-PGF)"/>
            <person name="Lucas S."/>
            <person name="Copeland A."/>
            <person name="Lapidus A."/>
            <person name="Bruce D."/>
            <person name="Goodwin L."/>
            <person name="Pitluck S."/>
            <person name="Kyrpides N."/>
            <person name="Mavromatis K."/>
            <person name="Pagani I."/>
            <person name="Ivanova N."/>
            <person name="Saunders E."/>
            <person name="Brettin T."/>
            <person name="Detter J.C."/>
            <person name="Han C."/>
            <person name="Tapia R."/>
            <person name="Land M."/>
            <person name="Hauser L."/>
            <person name="Markowitz V."/>
            <person name="Cheng J.-F."/>
            <person name="Hugenholtz P."/>
            <person name="Woyke T."/>
            <person name="Wu D."/>
            <person name="Eisen J.A."/>
        </authorList>
    </citation>
    <scope>NUCLEOTIDE SEQUENCE</scope>
    <source>
        <strain>ATCC 43644</strain>
    </source>
</reference>
<keyword evidence="8" id="KW-1185">Reference proteome</keyword>
<evidence type="ECO:0000256" key="4">
    <source>
        <dbReference type="ARBA" id="ARBA00022691"/>
    </source>
</evidence>
<feature type="region of interest" description="Disordered" evidence="6">
    <location>
        <begin position="1"/>
        <end position="21"/>
    </location>
</feature>
<dbReference type="InterPro" id="IPR023576">
    <property type="entry name" value="UbiE/COQ5_MeTrFase_CS"/>
</dbReference>
<feature type="binding site" evidence="5">
    <location>
        <begin position="133"/>
        <end position="134"/>
    </location>
    <ligand>
        <name>S-adenosyl-L-methionine</name>
        <dbReference type="ChEBI" id="CHEBI:59789"/>
    </ligand>
</feature>
<evidence type="ECO:0000256" key="3">
    <source>
        <dbReference type="ARBA" id="ARBA00022679"/>
    </source>
</evidence>
<sequence length="263" mass="28292">MTSAVNSTDTRDLEPSPLSSSATVDKSAAQVRSMFAAIARRYDLLNHLLSLNIDRFWRVRAAQRLRDRLADGPAGPILDCCTGTCDLALAFDRVARGSRPIVGIDFTPELLSLGAVKLKRRGCAERISLGQGDALRLPFASNTFAASMVAFGLRNVADTTQGIDELMRVVQPGGAVAILEFSRPRGPVLGRAYLSFFRAVLPRIGQTIAPNTQNAYGYLPQSVLEFPDGPDMVALLEQRGLTDVTAEPLTAGIATLYLGVKPC</sequence>
<feature type="binding site" evidence="5">
    <location>
        <position position="84"/>
    </location>
    <ligand>
        <name>S-adenosyl-L-methionine</name>
        <dbReference type="ChEBI" id="CHEBI:59789"/>
    </ligand>
</feature>
<gene>
    <name evidence="5" type="primary">menG</name>
    <name evidence="7" type="ordered locus">Isop_0317</name>
</gene>
<keyword evidence="2 5" id="KW-0489">Methyltransferase</keyword>
<comment type="function">
    <text evidence="5">Methyltransferase required for the conversion of demethylmenaquinol (DMKH2) to menaquinol (MKH2).</text>
</comment>
<dbReference type="RefSeq" id="WP_013563201.1">
    <property type="nucleotide sequence ID" value="NC_014962.1"/>
</dbReference>
<comment type="catalytic activity">
    <reaction evidence="5">
        <text>a 2-demethylmenaquinol + S-adenosyl-L-methionine = a menaquinol + S-adenosyl-L-homocysteine + H(+)</text>
        <dbReference type="Rhea" id="RHEA:42640"/>
        <dbReference type="Rhea" id="RHEA-COMP:9539"/>
        <dbReference type="Rhea" id="RHEA-COMP:9563"/>
        <dbReference type="ChEBI" id="CHEBI:15378"/>
        <dbReference type="ChEBI" id="CHEBI:18151"/>
        <dbReference type="ChEBI" id="CHEBI:55437"/>
        <dbReference type="ChEBI" id="CHEBI:57856"/>
        <dbReference type="ChEBI" id="CHEBI:59789"/>
        <dbReference type="EC" id="2.1.1.163"/>
    </reaction>
</comment>
<dbReference type="HAMAP" id="MF_01813">
    <property type="entry name" value="MenG_UbiE_methyltr"/>
    <property type="match status" value="1"/>
</dbReference>
<comment type="caution">
    <text evidence="5">Lacks conserved residue(s) required for the propagation of feature annotation.</text>
</comment>
<dbReference type="AlphaFoldDB" id="E8QX79"/>
<dbReference type="GO" id="GO:0009234">
    <property type="term" value="P:menaquinone biosynthetic process"/>
    <property type="evidence" value="ECO:0007669"/>
    <property type="project" value="UniProtKB-UniRule"/>
</dbReference>
<protein>
    <recommendedName>
        <fullName evidence="5">Demethylmenaquinone methyltransferase</fullName>
        <ecNumber evidence="5">2.1.1.163</ecNumber>
    </recommendedName>
</protein>
<dbReference type="Proteomes" id="UP000008631">
    <property type="component" value="Chromosome"/>
</dbReference>
<dbReference type="InterPro" id="IPR004033">
    <property type="entry name" value="UbiE/COQ5_MeTrFase"/>
</dbReference>
<comment type="similarity">
    <text evidence="5">Belongs to the class I-like SAM-binding methyltransferase superfamily. MenG/UbiE family.</text>
</comment>
<dbReference type="KEGG" id="ipa:Isop_0317"/>
<dbReference type="GO" id="GO:0043770">
    <property type="term" value="F:demethylmenaquinone methyltransferase activity"/>
    <property type="evidence" value="ECO:0007669"/>
    <property type="project" value="UniProtKB-UniRule"/>
</dbReference>
<keyword evidence="1 5" id="KW-0474">Menaquinone biosynthesis</keyword>
<comment type="pathway">
    <text evidence="5">Quinol/quinone metabolism; menaquinone biosynthesis; menaquinol from 1,4-dihydroxy-2-naphthoate: step 2/2.</text>
</comment>
<dbReference type="InParanoid" id="E8QX79"/>
<reference evidence="7 8" key="2">
    <citation type="journal article" date="2011" name="Stand. Genomic Sci.">
        <title>Complete genome sequence of Isosphaera pallida type strain (IS1B).</title>
        <authorList>
            <consortium name="US DOE Joint Genome Institute (JGI-PGF)"/>
            <person name="Goker M."/>
            <person name="Cleland D."/>
            <person name="Saunders E."/>
            <person name="Lapidus A."/>
            <person name="Nolan M."/>
            <person name="Lucas S."/>
            <person name="Hammon N."/>
            <person name="Deshpande S."/>
            <person name="Cheng J.F."/>
            <person name="Tapia R."/>
            <person name="Han C."/>
            <person name="Goodwin L."/>
            <person name="Pitluck S."/>
            <person name="Liolios K."/>
            <person name="Pagani I."/>
            <person name="Ivanova N."/>
            <person name="Mavromatis K."/>
            <person name="Pati A."/>
            <person name="Chen A."/>
            <person name="Palaniappan K."/>
            <person name="Land M."/>
            <person name="Hauser L."/>
            <person name="Chang Y.J."/>
            <person name="Jeffries C.D."/>
            <person name="Detter J.C."/>
            <person name="Beck B."/>
            <person name="Woyke T."/>
            <person name="Bristow J."/>
            <person name="Eisen J.A."/>
            <person name="Markowitz V."/>
            <person name="Hugenholtz P."/>
            <person name="Kyrpides N.C."/>
            <person name="Klenk H.P."/>
        </authorList>
    </citation>
    <scope>NUCLEOTIDE SEQUENCE [LARGE SCALE GENOMIC DNA]</scope>
    <source>
        <strain evidence="8">ATCC 43644 / DSM 9630 / IS1B</strain>
    </source>
</reference>
<dbReference type="PROSITE" id="PS01184">
    <property type="entry name" value="UBIE_2"/>
    <property type="match status" value="1"/>
</dbReference>
<keyword evidence="3 5" id="KW-0808">Transferase</keyword>
<dbReference type="GO" id="GO:0032259">
    <property type="term" value="P:methylation"/>
    <property type="evidence" value="ECO:0007669"/>
    <property type="project" value="UniProtKB-KW"/>
</dbReference>
<dbReference type="NCBIfam" id="TIGR01934">
    <property type="entry name" value="MenG_MenH_UbiE"/>
    <property type="match status" value="1"/>
</dbReference>
<evidence type="ECO:0000256" key="1">
    <source>
        <dbReference type="ARBA" id="ARBA00022428"/>
    </source>
</evidence>
<evidence type="ECO:0000256" key="5">
    <source>
        <dbReference type="HAMAP-Rule" id="MF_01813"/>
    </source>
</evidence>
<dbReference type="InterPro" id="IPR029063">
    <property type="entry name" value="SAM-dependent_MTases_sf"/>
</dbReference>
<dbReference type="PANTHER" id="PTHR43591">
    <property type="entry name" value="METHYLTRANSFERASE"/>
    <property type="match status" value="1"/>
</dbReference>
<dbReference type="PANTHER" id="PTHR43591:SF24">
    <property type="entry name" value="2-METHOXY-6-POLYPRENYL-1,4-BENZOQUINOL METHYLASE, MITOCHONDRIAL"/>
    <property type="match status" value="1"/>
</dbReference>
<dbReference type="SUPFAM" id="SSF53335">
    <property type="entry name" value="S-adenosyl-L-methionine-dependent methyltransferases"/>
    <property type="match status" value="1"/>
</dbReference>
<evidence type="ECO:0000256" key="2">
    <source>
        <dbReference type="ARBA" id="ARBA00022603"/>
    </source>
</evidence>
<evidence type="ECO:0000256" key="6">
    <source>
        <dbReference type="SAM" id="MobiDB-lite"/>
    </source>
</evidence>
<evidence type="ECO:0000313" key="8">
    <source>
        <dbReference type="Proteomes" id="UP000008631"/>
    </source>
</evidence>
<keyword evidence="7" id="KW-0830">Ubiquinone</keyword>
<proteinExistence type="inferred from homology"/>
<organism evidence="7 8">
    <name type="scientific">Isosphaera pallida (strain ATCC 43644 / DSM 9630 / IS1B)</name>
    <dbReference type="NCBI Taxonomy" id="575540"/>
    <lineage>
        <taxon>Bacteria</taxon>
        <taxon>Pseudomonadati</taxon>
        <taxon>Planctomycetota</taxon>
        <taxon>Planctomycetia</taxon>
        <taxon>Isosphaerales</taxon>
        <taxon>Isosphaeraceae</taxon>
        <taxon>Isosphaera</taxon>
    </lineage>
</organism>
<dbReference type="FunCoup" id="E8QX79">
    <property type="interactions" value="417"/>
</dbReference>
<accession>E8QX79</accession>
<dbReference type="Gene3D" id="3.40.50.150">
    <property type="entry name" value="Vaccinia Virus protein VP39"/>
    <property type="match status" value="1"/>
</dbReference>
<dbReference type="UniPathway" id="UPA00079">
    <property type="reaction ID" value="UER00169"/>
</dbReference>
<dbReference type="EMBL" id="CP002353">
    <property type="protein sequence ID" value="ADV60912.1"/>
    <property type="molecule type" value="Genomic_DNA"/>
</dbReference>
<dbReference type="PROSITE" id="PS01183">
    <property type="entry name" value="UBIE_1"/>
    <property type="match status" value="1"/>
</dbReference>
<dbReference type="Pfam" id="PF01209">
    <property type="entry name" value="Ubie_methyltran"/>
    <property type="match status" value="1"/>
</dbReference>
<dbReference type="EC" id="2.1.1.163" evidence="5"/>
<dbReference type="HOGENOM" id="CLU_037990_0_0_0"/>